<evidence type="ECO:0000256" key="4">
    <source>
        <dbReference type="SAM" id="MobiDB-lite"/>
    </source>
</evidence>
<evidence type="ECO:0000256" key="2">
    <source>
        <dbReference type="ARBA" id="ARBA00023242"/>
    </source>
</evidence>
<accession>A0A4P6XM15</accession>
<feature type="region of interest" description="Disordered" evidence="4">
    <location>
        <begin position="494"/>
        <end position="514"/>
    </location>
</feature>
<dbReference type="GO" id="GO:0031490">
    <property type="term" value="F:chromatin DNA binding"/>
    <property type="evidence" value="ECO:0007669"/>
    <property type="project" value="TreeGrafter"/>
</dbReference>
<evidence type="ECO:0000256" key="3">
    <source>
        <dbReference type="PROSITE-ProRule" id="PRU00339"/>
    </source>
</evidence>
<dbReference type="EMBL" id="CP034457">
    <property type="protein sequence ID" value="QBM87276.1"/>
    <property type="molecule type" value="Genomic_DNA"/>
</dbReference>
<dbReference type="GO" id="GO:0005634">
    <property type="term" value="C:nucleus"/>
    <property type="evidence" value="ECO:0007669"/>
    <property type="project" value="UniProtKB-SubCell"/>
</dbReference>
<gene>
    <name evidence="5" type="primary">MPUL0B04760</name>
    <name evidence="5" type="ORF">METSCH_B04760</name>
</gene>
<evidence type="ECO:0000313" key="5">
    <source>
        <dbReference type="EMBL" id="QBM87276.1"/>
    </source>
</evidence>
<feature type="repeat" description="TPR" evidence="3">
    <location>
        <begin position="348"/>
        <end position="381"/>
    </location>
</feature>
<evidence type="ECO:0000313" key="6">
    <source>
        <dbReference type="Proteomes" id="UP000292447"/>
    </source>
</evidence>
<dbReference type="PANTHER" id="PTHR14017">
    <property type="entry name" value="LYSINE-SPECIFIC DEMETHYLASE"/>
    <property type="match status" value="1"/>
</dbReference>
<dbReference type="GO" id="GO:0000978">
    <property type="term" value="F:RNA polymerase II cis-regulatory region sequence-specific DNA binding"/>
    <property type="evidence" value="ECO:0007669"/>
    <property type="project" value="TreeGrafter"/>
</dbReference>
<dbReference type="Gene3D" id="1.25.40.10">
    <property type="entry name" value="Tetratricopeptide repeat domain"/>
    <property type="match status" value="2"/>
</dbReference>
<dbReference type="AlphaFoldDB" id="A0A4P6XM15"/>
<dbReference type="PROSITE" id="PS50005">
    <property type="entry name" value="TPR"/>
    <property type="match status" value="2"/>
</dbReference>
<dbReference type="InterPro" id="IPR011990">
    <property type="entry name" value="TPR-like_helical_dom_sf"/>
</dbReference>
<dbReference type="InterPro" id="IPR051630">
    <property type="entry name" value="Corepressor-Demethylase"/>
</dbReference>
<keyword evidence="6" id="KW-1185">Reference proteome</keyword>
<dbReference type="STRING" id="2163413.A0A4P6XM15"/>
<organism evidence="5 6">
    <name type="scientific">Metschnikowia aff. pulcherrima</name>
    <dbReference type="NCBI Taxonomy" id="2163413"/>
    <lineage>
        <taxon>Eukaryota</taxon>
        <taxon>Fungi</taxon>
        <taxon>Dikarya</taxon>
        <taxon>Ascomycota</taxon>
        <taxon>Saccharomycotina</taxon>
        <taxon>Pichiomycetes</taxon>
        <taxon>Metschnikowiaceae</taxon>
        <taxon>Metschnikowia</taxon>
    </lineage>
</organism>
<name>A0A4P6XM15_9ASCO</name>
<dbReference type="SUPFAM" id="SSF48452">
    <property type="entry name" value="TPR-like"/>
    <property type="match status" value="2"/>
</dbReference>
<dbReference type="SMART" id="SM00028">
    <property type="entry name" value="TPR"/>
    <property type="match status" value="6"/>
</dbReference>
<proteinExistence type="predicted"/>
<protein>
    <submittedName>
        <fullName evidence="5">Tetratricopeptide (TPR) repeat</fullName>
    </submittedName>
</protein>
<dbReference type="InterPro" id="IPR019734">
    <property type="entry name" value="TPR_rpt"/>
</dbReference>
<comment type="subcellular location">
    <subcellularLocation>
        <location evidence="1">Nucleus</location>
    </subcellularLocation>
</comment>
<dbReference type="GO" id="GO:0017053">
    <property type="term" value="C:transcription repressor complex"/>
    <property type="evidence" value="ECO:0007669"/>
    <property type="project" value="TreeGrafter"/>
</dbReference>
<sequence length="705" mass="77063">MPKRSQPASPRILKRRTLGLLVNHNYAMKATETWTLLGLCALTMGIHHLALKAFEAALAHSPNSLPTLLGWSHLLRMNDVSVNETVGCQAALQRLTKAVEQFPELAKLADFFKELTECYLLVNLNDPAQQAVQQAIQLTPQDALLFLLLAQSLIRMGIRTQAAQLLTHCLKLLPKLLSLFTATDIETARTAHAELAAIAAAEGNIEMLIHELTATLMLPPPSLSRINEHIALWCALATALERAGKIPEALDACERAELAVGPSPRILITHAYLLLLDELKPKAERAVSLLTRVVEAEPRLRKDEGDAEDTLGDFLPWCLLGKAYKLLDQPRAAYDSYQIALRRADGLPITWLAVGKLYLELKQLPDALAAYSQALRLQLNENSPGTAAAWDGLSCVYERCDDQLGDAADACLRAALCFQAYGDQKSADFYENRAKNLRLAALGKLPVPEWSEPVGVPNYFLRDLVNLLPNERIAFVKSINKLDATESLSQTANMNQAPQAAAHPSQPPAPERKDPLARFELPAYHDPAYHARAAAGAPYRHGYPYETVTRGTSVASTPPPSQPQYVHGTPLAHAQMDRSTSQSQQPYTLAPPYKPELKLPAAAQLQPQHPGRHYWPQPHEHAASPVHGLVRGPPPVLAQYPPPAGVMSPPTAALGPGPQHRSPAPHPAEGYAIAMPPGYAYGQYMPIHGGMVAQVQPYGAAHWRR</sequence>
<dbReference type="PANTHER" id="PTHR14017:SF1">
    <property type="entry name" value="LD02225P"/>
    <property type="match status" value="1"/>
</dbReference>
<keyword evidence="2" id="KW-0539">Nucleus</keyword>
<reference evidence="6" key="1">
    <citation type="submission" date="2019-03" db="EMBL/GenBank/DDBJ databases">
        <title>Snf2 controls pulcherriminic acid biosynthesis and connects pigmentation and antifungal activity of the yeast Metschnikowia pulcherrima.</title>
        <authorList>
            <person name="Gore-Lloyd D."/>
            <person name="Sumann I."/>
            <person name="Brachmann A.O."/>
            <person name="Schneeberger K."/>
            <person name="Ortiz-Merino R.A."/>
            <person name="Moreno-Beltran M."/>
            <person name="Schlaefli M."/>
            <person name="Kirner P."/>
            <person name="Santos Kron A."/>
            <person name="Wolfe K.H."/>
            <person name="Piel J."/>
            <person name="Ahrens C.H."/>
            <person name="Henk D."/>
            <person name="Freimoser F.M."/>
        </authorList>
    </citation>
    <scope>NUCLEOTIDE SEQUENCE [LARGE SCALE GENOMIC DNA]</scope>
    <source>
        <strain evidence="6">APC 1.2</strain>
    </source>
</reference>
<feature type="repeat" description="TPR" evidence="3">
    <location>
        <begin position="31"/>
        <end position="64"/>
    </location>
</feature>
<dbReference type="Proteomes" id="UP000292447">
    <property type="component" value="Chromosome II"/>
</dbReference>
<evidence type="ECO:0000256" key="1">
    <source>
        <dbReference type="ARBA" id="ARBA00004123"/>
    </source>
</evidence>
<keyword evidence="3" id="KW-0802">TPR repeat</keyword>
<dbReference type="GO" id="GO:0000122">
    <property type="term" value="P:negative regulation of transcription by RNA polymerase II"/>
    <property type="evidence" value="ECO:0007669"/>
    <property type="project" value="TreeGrafter"/>
</dbReference>